<evidence type="ECO:0000256" key="3">
    <source>
        <dbReference type="ARBA" id="ARBA00022692"/>
    </source>
</evidence>
<dbReference type="PIRSF" id="PIRSF035875">
    <property type="entry name" value="RNase_BN"/>
    <property type="match status" value="1"/>
</dbReference>
<dbReference type="InterPro" id="IPR017039">
    <property type="entry name" value="Virul_fac_BrkB"/>
</dbReference>
<keyword evidence="5 6" id="KW-0472">Membrane</keyword>
<feature type="transmembrane region" description="Helical" evidence="6">
    <location>
        <begin position="200"/>
        <end position="223"/>
    </location>
</feature>
<evidence type="ECO:0000313" key="7">
    <source>
        <dbReference type="EMBL" id="GKT06178.1"/>
    </source>
</evidence>
<evidence type="ECO:0008006" key="9">
    <source>
        <dbReference type="Google" id="ProtNLM"/>
    </source>
</evidence>
<sequence length="300" mass="33968">MKRFIQIFIKRFTAAQVSNSAVILAWYSLLSIFPAVIVIGNLLPILGINAKTVLTYLQTAVPADIYQTLAPAILSFLQRGSGGLVSIGAVVALWSTSQVVAAFQRTINQAYGVAENQSAISNRFFSFLWMLLMIVIMAIIILFFTLSQLIVRQLTPILHLGQDVFDVVSSLKWPVTAGLLFLLLLLMYYFLPNARLKWRYVWFGAAIATVFWLLLSQLFSLYVDYFARSVTTYKTVGSVIVIMIWLDFSGIVILTGSVINATLQEFFGGEIIESRQSLHWFTRGWRWLTHQVKRLIRHES</sequence>
<accession>A0ABQ5JPC0</accession>
<proteinExistence type="predicted"/>
<keyword evidence="2" id="KW-1003">Cell membrane</keyword>
<evidence type="ECO:0000256" key="1">
    <source>
        <dbReference type="ARBA" id="ARBA00004651"/>
    </source>
</evidence>
<feature type="transmembrane region" description="Helical" evidence="6">
    <location>
        <begin position="235"/>
        <end position="259"/>
    </location>
</feature>
<keyword evidence="8" id="KW-1185">Reference proteome</keyword>
<protein>
    <recommendedName>
        <fullName evidence="9">YihY/virulence factor BrkB family protein</fullName>
    </recommendedName>
</protein>
<dbReference type="NCBIfam" id="TIGR00765">
    <property type="entry name" value="yihY_not_rbn"/>
    <property type="match status" value="1"/>
</dbReference>
<dbReference type="Proteomes" id="UP001628078">
    <property type="component" value="Unassembled WGS sequence"/>
</dbReference>
<evidence type="ECO:0000256" key="6">
    <source>
        <dbReference type="SAM" id="Phobius"/>
    </source>
</evidence>
<gene>
    <name evidence="7" type="primary">rbn</name>
    <name evidence="7" type="ORF">JCM31185_14650</name>
</gene>
<evidence type="ECO:0000256" key="4">
    <source>
        <dbReference type="ARBA" id="ARBA00022989"/>
    </source>
</evidence>
<comment type="caution">
    <text evidence="7">The sequence shown here is derived from an EMBL/GenBank/DDBJ whole genome shotgun (WGS) entry which is preliminary data.</text>
</comment>
<evidence type="ECO:0000313" key="8">
    <source>
        <dbReference type="Proteomes" id="UP001628078"/>
    </source>
</evidence>
<feature type="transmembrane region" description="Helical" evidence="6">
    <location>
        <begin position="124"/>
        <end position="151"/>
    </location>
</feature>
<keyword evidence="4 6" id="KW-1133">Transmembrane helix</keyword>
<comment type="subcellular location">
    <subcellularLocation>
        <location evidence="1">Cell membrane</location>
        <topology evidence="1">Multi-pass membrane protein</topology>
    </subcellularLocation>
</comment>
<name>A0ABQ5JPC0_9LACO</name>
<keyword evidence="3 6" id="KW-0812">Transmembrane</keyword>
<organism evidence="7 8">
    <name type="scientific">Furfurilactobacillus curtus</name>
    <dbReference type="NCBI Taxonomy" id="1746200"/>
    <lineage>
        <taxon>Bacteria</taxon>
        <taxon>Bacillati</taxon>
        <taxon>Bacillota</taxon>
        <taxon>Bacilli</taxon>
        <taxon>Lactobacillales</taxon>
        <taxon>Lactobacillaceae</taxon>
        <taxon>Furfurilactobacillus</taxon>
    </lineage>
</organism>
<evidence type="ECO:0000256" key="2">
    <source>
        <dbReference type="ARBA" id="ARBA00022475"/>
    </source>
</evidence>
<dbReference type="RefSeq" id="WP_407884102.1">
    <property type="nucleotide sequence ID" value="NZ_BQXO01000004.1"/>
</dbReference>
<feature type="transmembrane region" description="Helical" evidence="6">
    <location>
        <begin position="84"/>
        <end position="103"/>
    </location>
</feature>
<dbReference type="Pfam" id="PF03631">
    <property type="entry name" value="Virul_fac_BrkB"/>
    <property type="match status" value="1"/>
</dbReference>
<feature type="transmembrane region" description="Helical" evidence="6">
    <location>
        <begin position="21"/>
        <end position="46"/>
    </location>
</feature>
<dbReference type="EMBL" id="BQXO01000004">
    <property type="protein sequence ID" value="GKT06178.1"/>
    <property type="molecule type" value="Genomic_DNA"/>
</dbReference>
<evidence type="ECO:0000256" key="5">
    <source>
        <dbReference type="ARBA" id="ARBA00023136"/>
    </source>
</evidence>
<feature type="transmembrane region" description="Helical" evidence="6">
    <location>
        <begin position="171"/>
        <end position="191"/>
    </location>
</feature>
<dbReference type="PANTHER" id="PTHR30213:SF0">
    <property type="entry name" value="UPF0761 MEMBRANE PROTEIN YIHY"/>
    <property type="match status" value="1"/>
</dbReference>
<reference evidence="7 8" key="1">
    <citation type="submission" date="2022-03" db="EMBL/GenBank/DDBJ databases">
        <title>Draft genome sequence of Furfurilactobacillus curtus JCM 31185.</title>
        <authorList>
            <person name="Suzuki S."/>
            <person name="Endo A."/>
            <person name="Kajikawa A."/>
        </authorList>
    </citation>
    <scope>NUCLEOTIDE SEQUENCE [LARGE SCALE GENOMIC DNA]</scope>
    <source>
        <strain evidence="7 8">JCM 31185</strain>
    </source>
</reference>
<dbReference type="PANTHER" id="PTHR30213">
    <property type="entry name" value="INNER MEMBRANE PROTEIN YHJD"/>
    <property type="match status" value="1"/>
</dbReference>